<dbReference type="Proteomes" id="UP001202244">
    <property type="component" value="Chromosome"/>
</dbReference>
<organism evidence="1 2">
    <name type="scientific">Streptomyces tubbatahanensis</name>
    <dbReference type="NCBI Taxonomy" id="2923272"/>
    <lineage>
        <taxon>Bacteria</taxon>
        <taxon>Bacillati</taxon>
        <taxon>Actinomycetota</taxon>
        <taxon>Actinomycetes</taxon>
        <taxon>Kitasatosporales</taxon>
        <taxon>Streptomycetaceae</taxon>
        <taxon>Streptomyces</taxon>
    </lineage>
</organism>
<protein>
    <recommendedName>
        <fullName evidence="3">Restriction endonuclease type IV Mrr domain-containing protein</fullName>
    </recommendedName>
</protein>
<dbReference type="RefSeq" id="WP_242754391.1">
    <property type="nucleotide sequence ID" value="NZ_CP093846.1"/>
</dbReference>
<keyword evidence="2" id="KW-1185">Reference proteome</keyword>
<evidence type="ECO:0000313" key="2">
    <source>
        <dbReference type="Proteomes" id="UP001202244"/>
    </source>
</evidence>
<gene>
    <name evidence="1" type="ORF">MMF93_22840</name>
</gene>
<evidence type="ECO:0000313" key="1">
    <source>
        <dbReference type="EMBL" id="UNS98976.1"/>
    </source>
</evidence>
<reference evidence="1 2" key="1">
    <citation type="journal article" date="2023" name="Microbiol. Spectr.">
        <title>Synergy between Genome Mining, Metabolomics, and Bioinformatics Uncovers Antibacterial Chlorinated Carbazole Alkaloids and Their Biosynthetic Gene Cluster from Streptomyces tubbatahanensis sp. nov., a Novel Actinomycete Isolated from Sulu Sea, Philippines.</title>
        <authorList>
            <person name="Tenebro C.P."/>
            <person name="Trono D.J.V.L."/>
            <person name="Balida L.A.P."/>
            <person name="Bayog L.K.A."/>
            <person name="Bruna J.R."/>
            <person name="Sabido E.M."/>
            <person name="Caspe D.P.C."/>
            <person name="de Los Santos E.L.C."/>
            <person name="Saludes J.P."/>
            <person name="Dalisay D.S."/>
        </authorList>
    </citation>
    <scope>NUCLEOTIDE SEQUENCE [LARGE SCALE GENOMIC DNA]</scope>
    <source>
        <strain evidence="1 2">DSD3025</strain>
    </source>
</reference>
<evidence type="ECO:0008006" key="3">
    <source>
        <dbReference type="Google" id="ProtNLM"/>
    </source>
</evidence>
<sequence length="732" mass="82262">MNRDRFELALKQLSSHDGFLFEQLASAFAVIEFGELRTVASVGGDGGRDAILYSSVDDSAVIFQYSVTTDYAGKILRTAKRLATTTPDARELIYVTNQEIGTKVDEAKRRLRREYKLSLDVWDRGWFLDRVNLHSQTEEAAESLARIKVDPLAAAALSRTRSLPSLSSDEEREAAFFLELNYGDEDRHKGLTKVGFDSLVRAALRQTDSGNRMSRSDVHERVSRMLPAGRDYNVAIDSSLKRLSKGAIRHWARADEFCLSHESVLRLREKMGSYVLIQQEFKDAVQSRVLDMAAMEGESLSSSESASAVDLVEMTLDRILLERGKSFAEALITSRVSDYQSESIEPMLERAIRAMAKKPSGKSRRIVSYVISSIISDSTGAVREYMRGRLESYTLFSLLQATPDVQKTVVKLFSGGTIWLDANLILPVVAEDLAEEKDRSYTRMLEAARTCGISLRVTRGVVEELSSHMRRSLAYARVVGQGKAWDGDVPFLASAHAASGEPAGALGSWLERFRGTEQPIEDVLEYLEEVHGVRVKDLHDEAEAVDVEIRGAVQEIWYEARARRTQKFSPATIQVLVNHDVECYLGVVHRRRRENRSPLGFNSWWLTLDGTAFKMHGFLKERLVQDPPSPPVMSPDFLLRYLELGPLRAQVSNDMRHELPVMLDVSFLEGVSPHIMQVVEKVRVEHGNLPGYVLRRKIRDTVNRLKSERGRIAEGGVALVEQEVLESINAKE</sequence>
<proteinExistence type="predicted"/>
<name>A0ABY3XXB6_9ACTN</name>
<accession>A0ABY3XXB6</accession>
<dbReference type="EMBL" id="CP093846">
    <property type="protein sequence ID" value="UNS98976.1"/>
    <property type="molecule type" value="Genomic_DNA"/>
</dbReference>